<protein>
    <submittedName>
        <fullName evidence="1">Uncharacterized protein</fullName>
    </submittedName>
</protein>
<accession>A0A6J7WJQ4</accession>
<proteinExistence type="predicted"/>
<gene>
    <name evidence="1" type="ORF">UFOVP208_36</name>
</gene>
<organism evidence="1">
    <name type="scientific">uncultured Caudovirales phage</name>
    <dbReference type="NCBI Taxonomy" id="2100421"/>
    <lineage>
        <taxon>Viruses</taxon>
        <taxon>Duplodnaviria</taxon>
        <taxon>Heunggongvirae</taxon>
        <taxon>Uroviricota</taxon>
        <taxon>Caudoviricetes</taxon>
        <taxon>Peduoviridae</taxon>
        <taxon>Maltschvirus</taxon>
        <taxon>Maltschvirus maltsch</taxon>
    </lineage>
</organism>
<name>A0A6J7WJQ4_9CAUD</name>
<sequence>MSKNINKSNEKKLKVYLEKIKKNDISSSSTKVRSTGIKP</sequence>
<evidence type="ECO:0000313" key="1">
    <source>
        <dbReference type="EMBL" id="CAB5217997.1"/>
    </source>
</evidence>
<reference evidence="1" key="1">
    <citation type="submission" date="2020-05" db="EMBL/GenBank/DDBJ databases">
        <authorList>
            <person name="Chiriac C."/>
            <person name="Salcher M."/>
            <person name="Ghai R."/>
            <person name="Kavagutti S V."/>
        </authorList>
    </citation>
    <scope>NUCLEOTIDE SEQUENCE</scope>
</reference>
<dbReference type="EMBL" id="LR798248">
    <property type="protein sequence ID" value="CAB5217997.1"/>
    <property type="molecule type" value="Genomic_DNA"/>
</dbReference>